<keyword evidence="3" id="KW-1185">Reference proteome</keyword>
<dbReference type="InterPro" id="IPR000917">
    <property type="entry name" value="Sulfatase_N"/>
</dbReference>
<dbReference type="PANTHER" id="PTHR43751:SF2">
    <property type="entry name" value="SULFATASE N-TERMINAL DOMAIN-CONTAINING PROTEIN"/>
    <property type="match status" value="1"/>
</dbReference>
<dbReference type="SUPFAM" id="SSF53649">
    <property type="entry name" value="Alkaline phosphatase-like"/>
    <property type="match status" value="1"/>
</dbReference>
<dbReference type="Gene3D" id="3.40.720.10">
    <property type="entry name" value="Alkaline Phosphatase, subunit A"/>
    <property type="match status" value="1"/>
</dbReference>
<dbReference type="InterPro" id="IPR052701">
    <property type="entry name" value="GAG_Ulvan_Degrading_Sulfatases"/>
</dbReference>
<keyword evidence="2" id="KW-0378">Hydrolase</keyword>
<reference evidence="2 3" key="1">
    <citation type="submission" date="2019-02" db="EMBL/GenBank/DDBJ databases">
        <title>Deep-cultivation of Planctomycetes and their phenomic and genomic characterization uncovers novel biology.</title>
        <authorList>
            <person name="Wiegand S."/>
            <person name="Jogler M."/>
            <person name="Boedeker C."/>
            <person name="Pinto D."/>
            <person name="Vollmers J."/>
            <person name="Rivas-Marin E."/>
            <person name="Kohn T."/>
            <person name="Peeters S.H."/>
            <person name="Heuer A."/>
            <person name="Rast P."/>
            <person name="Oberbeckmann S."/>
            <person name="Bunk B."/>
            <person name="Jeske O."/>
            <person name="Meyerdierks A."/>
            <person name="Storesund J.E."/>
            <person name="Kallscheuer N."/>
            <person name="Luecker S."/>
            <person name="Lage O.M."/>
            <person name="Pohl T."/>
            <person name="Merkel B.J."/>
            <person name="Hornburger P."/>
            <person name="Mueller R.-W."/>
            <person name="Bruemmer F."/>
            <person name="Labrenz M."/>
            <person name="Spormann A.M."/>
            <person name="Op den Camp H."/>
            <person name="Overmann J."/>
            <person name="Amann R."/>
            <person name="Jetten M.S.M."/>
            <person name="Mascher T."/>
            <person name="Medema M.H."/>
            <person name="Devos D.P."/>
            <person name="Kaster A.-K."/>
            <person name="Ovreas L."/>
            <person name="Rohde M."/>
            <person name="Galperin M.Y."/>
            <person name="Jogler C."/>
        </authorList>
    </citation>
    <scope>NUCLEOTIDE SEQUENCE [LARGE SCALE GENOMIC DNA]</scope>
    <source>
        <strain evidence="2 3">ETA_A1</strain>
    </source>
</reference>
<proteinExistence type="predicted"/>
<dbReference type="GO" id="GO:0004065">
    <property type="term" value="F:arylsulfatase activity"/>
    <property type="evidence" value="ECO:0007669"/>
    <property type="project" value="UniProtKB-EC"/>
</dbReference>
<dbReference type="PANTHER" id="PTHR43751">
    <property type="entry name" value="SULFATASE"/>
    <property type="match status" value="1"/>
</dbReference>
<name>A0A517Y2E6_9BACT</name>
<dbReference type="InterPro" id="IPR017850">
    <property type="entry name" value="Alkaline_phosphatase_core_sf"/>
</dbReference>
<evidence type="ECO:0000313" key="3">
    <source>
        <dbReference type="Proteomes" id="UP000319576"/>
    </source>
</evidence>
<dbReference type="EMBL" id="CP036273">
    <property type="protein sequence ID" value="QDU23909.1"/>
    <property type="molecule type" value="Genomic_DNA"/>
</dbReference>
<protein>
    <submittedName>
        <fullName evidence="2">Arylsulfatase</fullName>
        <ecNumber evidence="2">3.1.6.1</ecNumber>
    </submittedName>
</protein>
<organism evidence="2 3">
    <name type="scientific">Urbifossiella limnaea</name>
    <dbReference type="NCBI Taxonomy" id="2528023"/>
    <lineage>
        <taxon>Bacteria</taxon>
        <taxon>Pseudomonadati</taxon>
        <taxon>Planctomycetota</taxon>
        <taxon>Planctomycetia</taxon>
        <taxon>Gemmatales</taxon>
        <taxon>Gemmataceae</taxon>
        <taxon>Urbifossiella</taxon>
    </lineage>
</organism>
<dbReference type="Proteomes" id="UP000319576">
    <property type="component" value="Chromosome"/>
</dbReference>
<gene>
    <name evidence="2" type="primary">atsA_23</name>
    <name evidence="2" type="ORF">ETAA1_59190</name>
</gene>
<feature type="domain" description="Sulfatase N-terminal" evidence="1">
    <location>
        <begin position="93"/>
        <end position="436"/>
    </location>
</feature>
<dbReference type="CDD" id="cd16142">
    <property type="entry name" value="ARS_like"/>
    <property type="match status" value="1"/>
</dbReference>
<dbReference type="Pfam" id="PF00884">
    <property type="entry name" value="Sulfatase"/>
    <property type="match status" value="1"/>
</dbReference>
<sequence length="596" mass="66159">MMTRSNLVAGAFVALAATLGWAAGADRLSLPFARTVAAEPAEQPVAVPLRAPAARPGPAAGPVDCAPADPVAAAVAIHNQQVVAQAQKDGKKPNICVIWGDDVGQSNVSAYTMGLMGYRTPNIDRIAREGMIFTDYYAEQSCTAGRASFITGQHGLRTGLTKVGLPGATLGLQAEDPTIAIILQMLGYATGQFGKNHLGDRNEFLPTVHGFDEFYGNLYHLNAEEEPELPDYPRDPAFRARYGPRGVLDTKASDKDDPTVDPRFGKVGKQVIKDTGPLTKKRMETIDDDVAARSAEFIQRQAKAGKPFFVWVNFTHMHLRTHVKPESRGQSGPGMSAYIDAMIDHDKNVGTVLKALEDAGVSDNTFVMYGTDNGPHMNSWPDGAMTPFRNEKNSNWEGAYRVPCMVRWPGRIRPGSVSNEMVAHLDWLPTFAAMAGDDQITQKLLAGLRVGDRTYKVHLDGYNLVPYLTGQVPKSPRESFIYCNDDQQVTGLRYHQWKIVFMEQRVQGTLRIWAEPFVMLRVPKIFNLRLDPYERADITSNTYYDWLMDHVFLLVPAQDYIGKFLMTFRDYPQRQKAASFNLDDVMRRLSEGHGSR</sequence>
<evidence type="ECO:0000313" key="2">
    <source>
        <dbReference type="EMBL" id="QDU23909.1"/>
    </source>
</evidence>
<dbReference type="Gene3D" id="3.30.1120.10">
    <property type="match status" value="1"/>
</dbReference>
<dbReference type="AlphaFoldDB" id="A0A517Y2E6"/>
<dbReference type="RefSeq" id="WP_202920498.1">
    <property type="nucleotide sequence ID" value="NZ_CP036273.1"/>
</dbReference>
<dbReference type="EC" id="3.1.6.1" evidence="2"/>
<dbReference type="KEGG" id="uli:ETAA1_59190"/>
<evidence type="ECO:0000259" key="1">
    <source>
        <dbReference type="Pfam" id="PF00884"/>
    </source>
</evidence>
<accession>A0A517Y2E6</accession>